<proteinExistence type="predicted"/>
<organism evidence="2">
    <name type="scientific">Arundo donax</name>
    <name type="common">Giant reed</name>
    <name type="synonym">Donax arundinaceus</name>
    <dbReference type="NCBI Taxonomy" id="35708"/>
    <lineage>
        <taxon>Eukaryota</taxon>
        <taxon>Viridiplantae</taxon>
        <taxon>Streptophyta</taxon>
        <taxon>Embryophyta</taxon>
        <taxon>Tracheophyta</taxon>
        <taxon>Spermatophyta</taxon>
        <taxon>Magnoliopsida</taxon>
        <taxon>Liliopsida</taxon>
        <taxon>Poales</taxon>
        <taxon>Poaceae</taxon>
        <taxon>PACMAD clade</taxon>
        <taxon>Arundinoideae</taxon>
        <taxon>Arundineae</taxon>
        <taxon>Arundo</taxon>
    </lineage>
</organism>
<reference evidence="2" key="1">
    <citation type="submission" date="2014-09" db="EMBL/GenBank/DDBJ databases">
        <authorList>
            <person name="Magalhaes I.L.F."/>
            <person name="Oliveira U."/>
            <person name="Santos F.R."/>
            <person name="Vidigal T.H.D.A."/>
            <person name="Brescovit A.D."/>
            <person name="Santos A.J."/>
        </authorList>
    </citation>
    <scope>NUCLEOTIDE SEQUENCE</scope>
    <source>
        <tissue evidence="2">Shoot tissue taken approximately 20 cm above the soil surface</tissue>
    </source>
</reference>
<name>A0A0A9U2R5_ARUDO</name>
<reference evidence="2" key="2">
    <citation type="journal article" date="2015" name="Data Brief">
        <title>Shoot transcriptome of the giant reed, Arundo donax.</title>
        <authorList>
            <person name="Barrero R.A."/>
            <person name="Guerrero F.D."/>
            <person name="Moolhuijzen P."/>
            <person name="Goolsby J.A."/>
            <person name="Tidwell J."/>
            <person name="Bellgard S.E."/>
            <person name="Bellgard M.I."/>
        </authorList>
    </citation>
    <scope>NUCLEOTIDE SEQUENCE</scope>
    <source>
        <tissue evidence="2">Shoot tissue taken approximately 20 cm above the soil surface</tissue>
    </source>
</reference>
<feature type="compositionally biased region" description="Basic residues" evidence="1">
    <location>
        <begin position="192"/>
        <end position="201"/>
    </location>
</feature>
<protein>
    <submittedName>
        <fullName evidence="2">Uncharacterized protein</fullName>
    </submittedName>
</protein>
<dbReference type="EMBL" id="GBRH01281404">
    <property type="protein sequence ID" value="JAD16491.1"/>
    <property type="molecule type" value="Transcribed_RNA"/>
</dbReference>
<accession>A0A0A9U2R5</accession>
<feature type="region of interest" description="Disordered" evidence="1">
    <location>
        <begin position="1"/>
        <end position="93"/>
    </location>
</feature>
<dbReference type="AlphaFoldDB" id="A0A0A9U2R5"/>
<feature type="compositionally biased region" description="Basic residues" evidence="1">
    <location>
        <begin position="50"/>
        <end position="65"/>
    </location>
</feature>
<dbReference type="PROSITE" id="PS51257">
    <property type="entry name" value="PROKAR_LIPOPROTEIN"/>
    <property type="match status" value="1"/>
</dbReference>
<evidence type="ECO:0000256" key="1">
    <source>
        <dbReference type="SAM" id="MobiDB-lite"/>
    </source>
</evidence>
<feature type="compositionally biased region" description="Basic and acidic residues" evidence="1">
    <location>
        <begin position="66"/>
        <end position="77"/>
    </location>
</feature>
<sequence>MRTTTSPCFSAPSVAACRRSPHNRRPPACIPAAVAAEETPPTPCEVTGSRTRRRRQDQRPRRACRRPWEERQGDPARRSRARPGSRWRPRLPSPCSDSDALIFRRRAQTWTRGVTPHLIRSMSFRSERIKVDPTGSSPRRLPASACSRHPRSGHLGAAPPHHVLWISRSPTPVVERWTFSSTISDERSAQRSTHRTRWRSR</sequence>
<feature type="compositionally biased region" description="Low complexity" evidence="1">
    <location>
        <begin position="31"/>
        <end position="47"/>
    </location>
</feature>
<feature type="region of interest" description="Disordered" evidence="1">
    <location>
        <begin position="182"/>
        <end position="201"/>
    </location>
</feature>
<feature type="compositionally biased region" description="Basic residues" evidence="1">
    <location>
        <begin position="78"/>
        <end position="89"/>
    </location>
</feature>
<evidence type="ECO:0000313" key="2">
    <source>
        <dbReference type="EMBL" id="JAD16491.1"/>
    </source>
</evidence>